<comment type="catalytic activity">
    <reaction evidence="5">
        <text>RX + glutathione = an S-substituted glutathione + a halide anion + H(+)</text>
        <dbReference type="Rhea" id="RHEA:16437"/>
        <dbReference type="ChEBI" id="CHEBI:15378"/>
        <dbReference type="ChEBI" id="CHEBI:16042"/>
        <dbReference type="ChEBI" id="CHEBI:17792"/>
        <dbReference type="ChEBI" id="CHEBI:57925"/>
        <dbReference type="ChEBI" id="CHEBI:90779"/>
        <dbReference type="EC" id="2.5.1.18"/>
    </reaction>
</comment>
<dbReference type="InterPro" id="IPR004046">
    <property type="entry name" value="GST_C"/>
</dbReference>
<protein>
    <recommendedName>
        <fullName evidence="3">glutathione transferase</fullName>
        <ecNumber evidence="3">2.5.1.18</ecNumber>
    </recommendedName>
</protein>
<evidence type="ECO:0000256" key="4">
    <source>
        <dbReference type="ARBA" id="ARBA00022679"/>
    </source>
</evidence>
<dbReference type="FunFam" id="1.20.1050.10:FF:000003">
    <property type="entry name" value="Glutathione S-transferase 2"/>
    <property type="match status" value="1"/>
</dbReference>
<gene>
    <name evidence="7" type="ORF">GDO78_019527</name>
</gene>
<proteinExistence type="inferred from homology"/>
<dbReference type="InterPro" id="IPR010987">
    <property type="entry name" value="Glutathione-S-Trfase_C-like"/>
</dbReference>
<name>A0A8J6E960_ELECQ</name>
<dbReference type="InterPro" id="IPR036282">
    <property type="entry name" value="Glutathione-S-Trfase_C_sf"/>
</dbReference>
<evidence type="ECO:0000259" key="6">
    <source>
        <dbReference type="PROSITE" id="PS50405"/>
    </source>
</evidence>
<keyword evidence="4" id="KW-0808">Transferase</keyword>
<dbReference type="OrthoDB" id="4951845at2759"/>
<dbReference type="PANTHER" id="PTHR11571">
    <property type="entry name" value="GLUTATHIONE S-TRANSFERASE"/>
    <property type="match status" value="1"/>
</dbReference>
<dbReference type="EMBL" id="WNTK01004022">
    <property type="protein sequence ID" value="KAG9464697.1"/>
    <property type="molecule type" value="Genomic_DNA"/>
</dbReference>
<dbReference type="Proteomes" id="UP000770717">
    <property type="component" value="Unassembled WGS sequence"/>
</dbReference>
<reference evidence="7" key="1">
    <citation type="thesis" date="2020" institute="ProQuest LLC" country="789 East Eisenhower Parkway, Ann Arbor, MI, USA">
        <title>Comparative Genomics and Chromosome Evolution.</title>
        <authorList>
            <person name="Mudd A.B."/>
        </authorList>
    </citation>
    <scope>NUCLEOTIDE SEQUENCE</scope>
    <source>
        <strain evidence="7">HN-11 Male</strain>
        <tissue evidence="7">Kidney and liver</tissue>
    </source>
</reference>
<dbReference type="SUPFAM" id="SSF47616">
    <property type="entry name" value="GST C-terminal domain-like"/>
    <property type="match status" value="1"/>
</dbReference>
<dbReference type="AlphaFoldDB" id="A0A8J6E960"/>
<evidence type="ECO:0000256" key="2">
    <source>
        <dbReference type="ARBA" id="ARBA00005861"/>
    </source>
</evidence>
<comment type="caution">
    <text evidence="7">The sequence shown here is derived from an EMBL/GenBank/DDBJ whole genome shotgun (WGS) entry which is preliminary data.</text>
</comment>
<feature type="domain" description="GST C-terminal" evidence="6">
    <location>
        <begin position="1"/>
        <end position="94"/>
    </location>
</feature>
<dbReference type="InterPro" id="IPR050213">
    <property type="entry name" value="GST_superfamily"/>
</dbReference>
<organism evidence="7 8">
    <name type="scientific">Eleutherodactylus coqui</name>
    <name type="common">Puerto Rican coqui</name>
    <dbReference type="NCBI Taxonomy" id="57060"/>
    <lineage>
        <taxon>Eukaryota</taxon>
        <taxon>Metazoa</taxon>
        <taxon>Chordata</taxon>
        <taxon>Craniata</taxon>
        <taxon>Vertebrata</taxon>
        <taxon>Euteleostomi</taxon>
        <taxon>Amphibia</taxon>
        <taxon>Batrachia</taxon>
        <taxon>Anura</taxon>
        <taxon>Neobatrachia</taxon>
        <taxon>Hyloidea</taxon>
        <taxon>Eleutherodactylidae</taxon>
        <taxon>Eleutherodactylinae</taxon>
        <taxon>Eleutherodactylus</taxon>
        <taxon>Eleutherodactylus</taxon>
    </lineage>
</organism>
<evidence type="ECO:0000256" key="1">
    <source>
        <dbReference type="ARBA" id="ARBA00003701"/>
    </source>
</evidence>
<sequence>EKQKGPYLEKLPSVLARYSRFLGERHWFVGDKITLADFVIYDGLDQHKILDPTCLQNFKNLQDFLVRFERLPAIAAYLKTSKCRRIPVNGKTAFWSNE</sequence>
<dbReference type="PANTHER" id="PTHR11571:SF222">
    <property type="entry name" value="GLUTATHIONE TRANSFERASE"/>
    <property type="match status" value="1"/>
</dbReference>
<evidence type="ECO:0000256" key="3">
    <source>
        <dbReference type="ARBA" id="ARBA00012452"/>
    </source>
</evidence>
<evidence type="ECO:0000256" key="5">
    <source>
        <dbReference type="ARBA" id="ARBA00047960"/>
    </source>
</evidence>
<feature type="non-terminal residue" evidence="7">
    <location>
        <position position="98"/>
    </location>
</feature>
<dbReference type="EC" id="2.5.1.18" evidence="3"/>
<dbReference type="GO" id="GO:0006749">
    <property type="term" value="P:glutathione metabolic process"/>
    <property type="evidence" value="ECO:0007669"/>
    <property type="project" value="TreeGrafter"/>
</dbReference>
<evidence type="ECO:0000313" key="7">
    <source>
        <dbReference type="EMBL" id="KAG9464697.1"/>
    </source>
</evidence>
<dbReference type="Gene3D" id="1.20.1050.130">
    <property type="match status" value="1"/>
</dbReference>
<dbReference type="GO" id="GO:0004364">
    <property type="term" value="F:glutathione transferase activity"/>
    <property type="evidence" value="ECO:0007669"/>
    <property type="project" value="UniProtKB-EC"/>
</dbReference>
<keyword evidence="8" id="KW-1185">Reference proteome</keyword>
<comment type="similarity">
    <text evidence="2">Belongs to the GST superfamily. Mu family.</text>
</comment>
<comment type="function">
    <text evidence="1">Conjugation of reduced glutathione to a wide number of exogenous and endogenous hydrophobic electrophiles.</text>
</comment>
<evidence type="ECO:0000313" key="8">
    <source>
        <dbReference type="Proteomes" id="UP000770717"/>
    </source>
</evidence>
<dbReference type="PROSITE" id="PS50405">
    <property type="entry name" value="GST_CTER"/>
    <property type="match status" value="1"/>
</dbReference>
<dbReference type="Pfam" id="PF14497">
    <property type="entry name" value="GST_C_3"/>
    <property type="match status" value="1"/>
</dbReference>
<accession>A0A8J6E960</accession>